<keyword evidence="2" id="KW-0012">Acyltransferase</keyword>
<dbReference type="InterPro" id="IPR050832">
    <property type="entry name" value="Bact_Acetyltransf"/>
</dbReference>
<proteinExistence type="predicted"/>
<reference evidence="5" key="1">
    <citation type="journal article" date="2019" name="Int. J. Syst. Evol. Microbiol.">
        <title>The Global Catalogue of Microorganisms (GCM) 10K type strain sequencing project: providing services to taxonomists for standard genome sequencing and annotation.</title>
        <authorList>
            <consortium name="The Broad Institute Genomics Platform"/>
            <consortium name="The Broad Institute Genome Sequencing Center for Infectious Disease"/>
            <person name="Wu L."/>
            <person name="Ma J."/>
        </authorList>
    </citation>
    <scope>NUCLEOTIDE SEQUENCE [LARGE SCALE GENOMIC DNA]</scope>
    <source>
        <strain evidence="5">JCM 17326</strain>
    </source>
</reference>
<dbReference type="PROSITE" id="PS51186">
    <property type="entry name" value="GNAT"/>
    <property type="match status" value="1"/>
</dbReference>
<gene>
    <name evidence="4" type="ORF">GCM10022419_028250</name>
</gene>
<protein>
    <submittedName>
        <fullName evidence="4">GNAT family N-acetyltransferase</fullName>
    </submittedName>
</protein>
<accession>A0ABP6W6Z9</accession>
<dbReference type="InterPro" id="IPR016181">
    <property type="entry name" value="Acyl_CoA_acyltransferase"/>
</dbReference>
<dbReference type="RefSeq" id="WP_345561804.1">
    <property type="nucleotide sequence ID" value="NZ_BAABDQ010000005.1"/>
</dbReference>
<sequence length="179" mass="19525">MNDFRVSLLPAGASAEPAVLARLSDLVNEVYAVAEKGLWLDEATRTSTAEIAATAGAGEIAVARQGRHIVGCVRVRALDERTAEFGMLAADPAHRGRGVGRDLVAFAERHALDGGREVMRLEVLTPREWTHPSKEFLAAWYSRLGYRRTGVEPVEDFYPALAPLLATPCDLVVYRKALI</sequence>
<dbReference type="CDD" id="cd04301">
    <property type="entry name" value="NAT_SF"/>
    <property type="match status" value="1"/>
</dbReference>
<dbReference type="Gene3D" id="3.40.630.30">
    <property type="match status" value="1"/>
</dbReference>
<dbReference type="PANTHER" id="PTHR43877">
    <property type="entry name" value="AMINOALKYLPHOSPHONATE N-ACETYLTRANSFERASE-RELATED-RELATED"/>
    <property type="match status" value="1"/>
</dbReference>
<evidence type="ECO:0000256" key="1">
    <source>
        <dbReference type="ARBA" id="ARBA00022679"/>
    </source>
</evidence>
<organism evidence="4 5">
    <name type="scientific">Nonomuraea rosea</name>
    <dbReference type="NCBI Taxonomy" id="638574"/>
    <lineage>
        <taxon>Bacteria</taxon>
        <taxon>Bacillati</taxon>
        <taxon>Actinomycetota</taxon>
        <taxon>Actinomycetes</taxon>
        <taxon>Streptosporangiales</taxon>
        <taxon>Streptosporangiaceae</taxon>
        <taxon>Nonomuraea</taxon>
    </lineage>
</organism>
<dbReference type="Pfam" id="PF13508">
    <property type="entry name" value="Acetyltransf_7"/>
    <property type="match status" value="1"/>
</dbReference>
<keyword evidence="1" id="KW-0808">Transferase</keyword>
<evidence type="ECO:0000259" key="3">
    <source>
        <dbReference type="PROSITE" id="PS51186"/>
    </source>
</evidence>
<dbReference type="InterPro" id="IPR000182">
    <property type="entry name" value="GNAT_dom"/>
</dbReference>
<name>A0ABP6W6Z9_9ACTN</name>
<comment type="caution">
    <text evidence="4">The sequence shown here is derived from an EMBL/GenBank/DDBJ whole genome shotgun (WGS) entry which is preliminary data.</text>
</comment>
<dbReference type="EMBL" id="BAABDQ010000005">
    <property type="protein sequence ID" value="GAA3546449.1"/>
    <property type="molecule type" value="Genomic_DNA"/>
</dbReference>
<evidence type="ECO:0000313" key="4">
    <source>
        <dbReference type="EMBL" id="GAA3546449.1"/>
    </source>
</evidence>
<evidence type="ECO:0000256" key="2">
    <source>
        <dbReference type="ARBA" id="ARBA00023315"/>
    </source>
</evidence>
<evidence type="ECO:0000313" key="5">
    <source>
        <dbReference type="Proteomes" id="UP001500630"/>
    </source>
</evidence>
<dbReference type="SUPFAM" id="SSF55729">
    <property type="entry name" value="Acyl-CoA N-acyltransferases (Nat)"/>
    <property type="match status" value="1"/>
</dbReference>
<dbReference type="PANTHER" id="PTHR43877:SF2">
    <property type="entry name" value="AMINOALKYLPHOSPHONATE N-ACETYLTRANSFERASE-RELATED"/>
    <property type="match status" value="1"/>
</dbReference>
<keyword evidence="5" id="KW-1185">Reference proteome</keyword>
<dbReference type="Proteomes" id="UP001500630">
    <property type="component" value="Unassembled WGS sequence"/>
</dbReference>
<feature type="domain" description="N-acetyltransferase" evidence="3">
    <location>
        <begin position="10"/>
        <end position="170"/>
    </location>
</feature>